<dbReference type="Pfam" id="PF13186">
    <property type="entry name" value="SPASM"/>
    <property type="match status" value="1"/>
</dbReference>
<accession>A0A382E1K4</accession>
<dbReference type="Gene3D" id="3.20.20.70">
    <property type="entry name" value="Aldolase class I"/>
    <property type="match status" value="1"/>
</dbReference>
<dbReference type="InterPro" id="IPR023885">
    <property type="entry name" value="4Fe4S-binding_SPASM_dom"/>
</dbReference>
<dbReference type="AlphaFoldDB" id="A0A382E1K4"/>
<evidence type="ECO:0000313" key="2">
    <source>
        <dbReference type="EMBL" id="SVB44646.1"/>
    </source>
</evidence>
<protein>
    <recommendedName>
        <fullName evidence="1">4Fe4S-binding SPASM domain-containing protein</fullName>
    </recommendedName>
</protein>
<reference evidence="2" key="1">
    <citation type="submission" date="2018-05" db="EMBL/GenBank/DDBJ databases">
        <authorList>
            <person name="Lanie J.A."/>
            <person name="Ng W.-L."/>
            <person name="Kazmierczak K.M."/>
            <person name="Andrzejewski T.M."/>
            <person name="Davidsen T.M."/>
            <person name="Wayne K.J."/>
            <person name="Tettelin H."/>
            <person name="Glass J.I."/>
            <person name="Rusch D."/>
            <person name="Podicherti R."/>
            <person name="Tsui H.-C.T."/>
            <person name="Winkler M.E."/>
        </authorList>
    </citation>
    <scope>NUCLEOTIDE SEQUENCE</scope>
</reference>
<gene>
    <name evidence="2" type="ORF">METZ01_LOCUS197500</name>
</gene>
<organism evidence="2">
    <name type="scientific">marine metagenome</name>
    <dbReference type="NCBI Taxonomy" id="408172"/>
    <lineage>
        <taxon>unclassified sequences</taxon>
        <taxon>metagenomes</taxon>
        <taxon>ecological metagenomes</taxon>
    </lineage>
</organism>
<dbReference type="InterPro" id="IPR013785">
    <property type="entry name" value="Aldolase_TIM"/>
</dbReference>
<proteinExistence type="predicted"/>
<dbReference type="EMBL" id="UINC01042262">
    <property type="protein sequence ID" value="SVB44646.1"/>
    <property type="molecule type" value="Genomic_DNA"/>
</dbReference>
<name>A0A382E1K4_9ZZZZ</name>
<evidence type="ECO:0000259" key="1">
    <source>
        <dbReference type="Pfam" id="PF13186"/>
    </source>
</evidence>
<sequence length="50" mass="5804">MGGKKLVLGNIENMTLQNAWTSTKMKDLKLMHEQNRWKENPVCKRCITNA</sequence>
<feature type="domain" description="4Fe4S-binding SPASM" evidence="1">
    <location>
        <begin position="5"/>
        <end position="46"/>
    </location>
</feature>